<sequence length="599" mass="66712">WSYSVSCARKHYSSFHSKFKNTTDTINWSVCLSYYFLYSPVPRIQFDSYGIYLFFVILTTFLIPICISVGWSGMRSYGKEYITTFLIRQFLMIAVFCMLDLLLFYVFPESVPIPMLCGAEYLIFAGRKLFLCRGVWGSRQRKIKAAYQFFLYTLLGSLFMLLAILLTLFQTGTTDLQISLTTEFSERCQIFLWIASFASFAVKVPMVPVHIWLPEAHVEAPTAESVILAGIPLKFGTHGVLRFSIPMFPEATLCSTPFIYTLSAIAIIYTSLTTSRQIDLKKIIAYSSVAHMNLVTIGMFSRAAAVSMSQQKLDSRRQQNTAVCSLQSLSAPGREWGGRSLDGNSSTGSMKSESNLSSAPALFGPDQFSYPSVQCTGLISWREKQKCSCLVVVRRLDAFPSLPGIVPHRKKEHGAPARAIGARTTTPNVTHPPPTYRLGGTREIQLRKKSVAPAPLRRGLMNFTEEPSFFSEAGGTPSRAQREWALCFGSGALTARLSIKEAESKRTLTRKLEELPFIRFAGAAQHIAGSQRSHTTCLTLRSEGPSESTPFIQKIREGAYGIGGSILPMLSHGLVPLALFLCVGVLYDRHKTRLVRYYG</sequence>
<evidence type="ECO:0000256" key="2">
    <source>
        <dbReference type="ARBA" id="ARBA00021006"/>
    </source>
</evidence>
<proteinExistence type="predicted"/>
<evidence type="ECO:0000256" key="4">
    <source>
        <dbReference type="ARBA" id="ARBA00023027"/>
    </source>
</evidence>
<feature type="transmembrane region" description="Helical" evidence="8">
    <location>
        <begin position="284"/>
        <end position="305"/>
    </location>
</feature>
<evidence type="ECO:0000313" key="10">
    <source>
        <dbReference type="EMBL" id="KAH0903386.1"/>
    </source>
</evidence>
<keyword evidence="3" id="KW-1278">Translocase</keyword>
<keyword evidence="4" id="KW-0520">NAD</keyword>
<feature type="compositionally biased region" description="Polar residues" evidence="7">
    <location>
        <begin position="342"/>
        <end position="357"/>
    </location>
</feature>
<keyword evidence="8" id="KW-0812">Transmembrane</keyword>
<dbReference type="Pfam" id="PF00361">
    <property type="entry name" value="Proton_antipo_M"/>
    <property type="match status" value="1"/>
</dbReference>
<name>A0ABQ8BF02_BRANA</name>
<keyword evidence="11" id="KW-1185">Reference proteome</keyword>
<comment type="caution">
    <text evidence="10">The sequence shown here is derived from an EMBL/GenBank/DDBJ whole genome shotgun (WGS) entry which is preliminary data.</text>
</comment>
<evidence type="ECO:0000259" key="9">
    <source>
        <dbReference type="Pfam" id="PF00361"/>
    </source>
</evidence>
<keyword evidence="8" id="KW-0472">Membrane</keyword>
<dbReference type="EC" id="7.1.1.2" evidence="1"/>
<reference evidence="10 11" key="1">
    <citation type="submission" date="2021-05" db="EMBL/GenBank/DDBJ databases">
        <title>Genome Assembly of Synthetic Allotetraploid Brassica napus Reveals Homoeologous Exchanges between Subgenomes.</title>
        <authorList>
            <person name="Davis J.T."/>
        </authorList>
    </citation>
    <scope>NUCLEOTIDE SEQUENCE [LARGE SCALE GENOMIC DNA]</scope>
    <source>
        <strain evidence="11">cv. Da-Ae</strain>
        <tissue evidence="10">Seedling</tissue>
    </source>
</reference>
<feature type="region of interest" description="Disordered" evidence="7">
    <location>
        <begin position="334"/>
        <end position="357"/>
    </location>
</feature>
<feature type="non-terminal residue" evidence="10">
    <location>
        <position position="599"/>
    </location>
</feature>
<feature type="domain" description="NADH:quinone oxidoreductase/Mrp antiporter transmembrane" evidence="9">
    <location>
        <begin position="129"/>
        <end position="302"/>
    </location>
</feature>
<dbReference type="EMBL" id="JAGKQM010000011">
    <property type="protein sequence ID" value="KAH0903386.1"/>
    <property type="molecule type" value="Genomic_DNA"/>
</dbReference>
<dbReference type="Proteomes" id="UP000824890">
    <property type="component" value="Unassembled WGS sequence"/>
</dbReference>
<evidence type="ECO:0000256" key="6">
    <source>
        <dbReference type="ARBA" id="ARBA00031025"/>
    </source>
</evidence>
<protein>
    <recommendedName>
        <fullName evidence="2">NADH-ubiquinone oxidoreductase chain 4</fullName>
        <ecNumber evidence="1">7.1.1.2</ecNumber>
    </recommendedName>
    <alternativeName>
        <fullName evidence="6">NADH dehydrogenase subunit 4</fullName>
    </alternativeName>
</protein>
<dbReference type="InterPro" id="IPR001750">
    <property type="entry name" value="ND/Mrp_TM"/>
</dbReference>
<feature type="transmembrane region" description="Helical" evidence="8">
    <location>
        <begin position="85"/>
        <end position="107"/>
    </location>
</feature>
<evidence type="ECO:0000313" key="11">
    <source>
        <dbReference type="Proteomes" id="UP000824890"/>
    </source>
</evidence>
<evidence type="ECO:0000256" key="3">
    <source>
        <dbReference type="ARBA" id="ARBA00022967"/>
    </source>
</evidence>
<evidence type="ECO:0000256" key="8">
    <source>
        <dbReference type="SAM" id="Phobius"/>
    </source>
</evidence>
<feature type="transmembrane region" description="Helical" evidence="8">
    <location>
        <begin position="190"/>
        <end position="213"/>
    </location>
</feature>
<evidence type="ECO:0000256" key="7">
    <source>
        <dbReference type="SAM" id="MobiDB-lite"/>
    </source>
</evidence>
<evidence type="ECO:0000256" key="5">
    <source>
        <dbReference type="ARBA" id="ARBA00023075"/>
    </source>
</evidence>
<feature type="transmembrane region" description="Helical" evidence="8">
    <location>
        <begin position="251"/>
        <end position="272"/>
    </location>
</feature>
<feature type="non-terminal residue" evidence="10">
    <location>
        <position position="1"/>
    </location>
</feature>
<organism evidence="10 11">
    <name type="scientific">Brassica napus</name>
    <name type="common">Rape</name>
    <dbReference type="NCBI Taxonomy" id="3708"/>
    <lineage>
        <taxon>Eukaryota</taxon>
        <taxon>Viridiplantae</taxon>
        <taxon>Streptophyta</taxon>
        <taxon>Embryophyta</taxon>
        <taxon>Tracheophyta</taxon>
        <taxon>Spermatophyta</taxon>
        <taxon>Magnoliopsida</taxon>
        <taxon>eudicotyledons</taxon>
        <taxon>Gunneridae</taxon>
        <taxon>Pentapetalae</taxon>
        <taxon>rosids</taxon>
        <taxon>malvids</taxon>
        <taxon>Brassicales</taxon>
        <taxon>Brassicaceae</taxon>
        <taxon>Brassiceae</taxon>
        <taxon>Brassica</taxon>
    </lineage>
</organism>
<dbReference type="PANTHER" id="PTHR43507:SF1">
    <property type="entry name" value="NADH-UBIQUINONE OXIDOREDUCTASE CHAIN 4"/>
    <property type="match status" value="1"/>
</dbReference>
<feature type="transmembrane region" description="Helical" evidence="8">
    <location>
        <begin position="49"/>
        <end position="73"/>
    </location>
</feature>
<keyword evidence="5" id="KW-0830">Ubiquinone</keyword>
<dbReference type="InterPro" id="IPR003918">
    <property type="entry name" value="NADH_UbQ_OxRdtase"/>
</dbReference>
<evidence type="ECO:0000256" key="1">
    <source>
        <dbReference type="ARBA" id="ARBA00012944"/>
    </source>
</evidence>
<keyword evidence="8" id="KW-1133">Transmembrane helix</keyword>
<accession>A0ABQ8BF02</accession>
<dbReference type="PANTHER" id="PTHR43507">
    <property type="entry name" value="NADH-UBIQUINONE OXIDOREDUCTASE CHAIN 4"/>
    <property type="match status" value="1"/>
</dbReference>
<feature type="transmembrane region" description="Helical" evidence="8">
    <location>
        <begin position="566"/>
        <end position="587"/>
    </location>
</feature>
<gene>
    <name evidence="10" type="ORF">HID58_042889</name>
</gene>
<feature type="transmembrane region" description="Helical" evidence="8">
    <location>
        <begin position="150"/>
        <end position="170"/>
    </location>
</feature>